<dbReference type="InterPro" id="IPR006696">
    <property type="entry name" value="DUF423"/>
</dbReference>
<dbReference type="HOGENOM" id="CLU_096548_3_1_6"/>
<dbReference type="PANTHER" id="PTHR43461">
    <property type="entry name" value="TRANSMEMBRANE PROTEIN 256"/>
    <property type="match status" value="1"/>
</dbReference>
<keyword evidence="5 6" id="KW-0472">Membrane</keyword>
<evidence type="ECO:0000313" key="8">
    <source>
        <dbReference type="Proteomes" id="UP000027987"/>
    </source>
</evidence>
<keyword evidence="3 6" id="KW-0812">Transmembrane</keyword>
<reference evidence="7 8" key="1">
    <citation type="submission" date="2014-07" db="EMBL/GenBank/DDBJ databases">
        <title>Complete Genome Sequence of Dyella japonica Strain A8 Isolated from Malaysian Tropical Soil.</title>
        <authorList>
            <person name="Hui R.K.H."/>
            <person name="Chen J.-W."/>
            <person name="Chan K.-G."/>
            <person name="Leung F.C.C."/>
        </authorList>
    </citation>
    <scope>NUCLEOTIDE SEQUENCE [LARGE SCALE GENOMIC DNA]</scope>
    <source>
        <strain evidence="7 8">A8</strain>
    </source>
</reference>
<evidence type="ECO:0000256" key="4">
    <source>
        <dbReference type="ARBA" id="ARBA00022989"/>
    </source>
</evidence>
<dbReference type="AlphaFoldDB" id="A0A075K4V8"/>
<sequence>MRQPAFSTGLLVGLAGASAVALGAFGAHALRGVLDERGVELWHTAVSYHFWHALALVFAVTVAGGRASRVAVAAYAIGIVLFSGSLYALALGAPRWFGAITPLGGVAFIVGWMALGVALTARGSRATD</sequence>
<evidence type="ECO:0000313" key="7">
    <source>
        <dbReference type="EMBL" id="AIF48737.1"/>
    </source>
</evidence>
<dbReference type="KEGG" id="dja:HY57_16560"/>
<dbReference type="GO" id="GO:0005886">
    <property type="term" value="C:plasma membrane"/>
    <property type="evidence" value="ECO:0007669"/>
    <property type="project" value="TreeGrafter"/>
</dbReference>
<proteinExistence type="inferred from homology"/>
<dbReference type="EMBL" id="CP008884">
    <property type="protein sequence ID" value="AIF48737.1"/>
    <property type="molecule type" value="Genomic_DNA"/>
</dbReference>
<dbReference type="PATRIC" id="fig|1217721.7.peg.3397"/>
<dbReference type="Pfam" id="PF04241">
    <property type="entry name" value="DUF423"/>
    <property type="match status" value="1"/>
</dbReference>
<evidence type="ECO:0000256" key="3">
    <source>
        <dbReference type="ARBA" id="ARBA00022692"/>
    </source>
</evidence>
<feature type="transmembrane region" description="Helical" evidence="6">
    <location>
        <begin position="45"/>
        <end position="63"/>
    </location>
</feature>
<dbReference type="STRING" id="1217721.HY57_16560"/>
<evidence type="ECO:0000256" key="5">
    <source>
        <dbReference type="ARBA" id="ARBA00023136"/>
    </source>
</evidence>
<organism evidence="7 8">
    <name type="scientific">Dyella japonica A8</name>
    <dbReference type="NCBI Taxonomy" id="1217721"/>
    <lineage>
        <taxon>Bacteria</taxon>
        <taxon>Pseudomonadati</taxon>
        <taxon>Pseudomonadota</taxon>
        <taxon>Gammaproteobacteria</taxon>
        <taxon>Lysobacterales</taxon>
        <taxon>Rhodanobacteraceae</taxon>
        <taxon>Dyella</taxon>
    </lineage>
</organism>
<keyword evidence="8" id="KW-1185">Reference proteome</keyword>
<name>A0A075K4V8_9GAMM</name>
<dbReference type="PANTHER" id="PTHR43461:SF1">
    <property type="entry name" value="TRANSMEMBRANE PROTEIN 256"/>
    <property type="match status" value="1"/>
</dbReference>
<feature type="transmembrane region" description="Helical" evidence="6">
    <location>
        <begin position="96"/>
        <end position="119"/>
    </location>
</feature>
<dbReference type="OrthoDB" id="9802121at2"/>
<gene>
    <name evidence="7" type="ORF">HY57_16560</name>
</gene>
<comment type="subcellular location">
    <subcellularLocation>
        <location evidence="1">Membrane</location>
        <topology evidence="1">Multi-pass membrane protein</topology>
    </subcellularLocation>
</comment>
<comment type="similarity">
    <text evidence="2">Belongs to the UPF0382 family.</text>
</comment>
<dbReference type="RefSeq" id="WP_019464498.1">
    <property type="nucleotide sequence ID" value="NZ_ALOY01000128.1"/>
</dbReference>
<evidence type="ECO:0000256" key="1">
    <source>
        <dbReference type="ARBA" id="ARBA00004141"/>
    </source>
</evidence>
<keyword evidence="4 6" id="KW-1133">Transmembrane helix</keyword>
<evidence type="ECO:0000256" key="6">
    <source>
        <dbReference type="SAM" id="Phobius"/>
    </source>
</evidence>
<dbReference type="Proteomes" id="UP000027987">
    <property type="component" value="Chromosome"/>
</dbReference>
<accession>A0A075K4V8</accession>
<evidence type="ECO:0000256" key="2">
    <source>
        <dbReference type="ARBA" id="ARBA00009694"/>
    </source>
</evidence>
<feature type="transmembrane region" description="Helical" evidence="6">
    <location>
        <begin position="70"/>
        <end position="90"/>
    </location>
</feature>
<protein>
    <submittedName>
        <fullName evidence="7">Membrane protein</fullName>
    </submittedName>
</protein>